<dbReference type="PRINTS" id="PR00502">
    <property type="entry name" value="NUDIXFAMILY"/>
</dbReference>
<dbReference type="Gene3D" id="3.90.79.10">
    <property type="entry name" value="Nucleoside Triphosphate Pyrophosphohydrolase"/>
    <property type="match status" value="1"/>
</dbReference>
<proteinExistence type="inferred from homology"/>
<comment type="similarity">
    <text evidence="3">Belongs to the Nudix hydrolase family.</text>
</comment>
<dbReference type="InterPro" id="IPR020476">
    <property type="entry name" value="Nudix_hydrolase"/>
</dbReference>
<comment type="caution">
    <text evidence="5">The sequence shown here is derived from an EMBL/GenBank/DDBJ whole genome shotgun (WGS) entry which is preliminary data.</text>
</comment>
<name>A0ABV9IEW2_9DEIO</name>
<feature type="domain" description="Nudix hydrolase" evidence="4">
    <location>
        <begin position="6"/>
        <end position="134"/>
    </location>
</feature>
<evidence type="ECO:0000256" key="2">
    <source>
        <dbReference type="ARBA" id="ARBA00022801"/>
    </source>
</evidence>
<evidence type="ECO:0000313" key="6">
    <source>
        <dbReference type="Proteomes" id="UP001595952"/>
    </source>
</evidence>
<keyword evidence="2 3" id="KW-0378">Hydrolase</keyword>
<dbReference type="InterPro" id="IPR015797">
    <property type="entry name" value="NUDIX_hydrolase-like_dom_sf"/>
</dbReference>
<evidence type="ECO:0000259" key="4">
    <source>
        <dbReference type="PROSITE" id="PS51462"/>
    </source>
</evidence>
<dbReference type="InterPro" id="IPR020084">
    <property type="entry name" value="NUDIX_hydrolase_CS"/>
</dbReference>
<dbReference type="Proteomes" id="UP001595952">
    <property type="component" value="Unassembled WGS sequence"/>
</dbReference>
<dbReference type="PROSITE" id="PS00893">
    <property type="entry name" value="NUDIX_BOX"/>
    <property type="match status" value="1"/>
</dbReference>
<evidence type="ECO:0000256" key="3">
    <source>
        <dbReference type="RuleBase" id="RU003476"/>
    </source>
</evidence>
<sequence length="155" mass="16626">MTLNRPFHLVAWAIFLDPEGRVLLGRRSGVSYGNGLWGLPGGHVEPGEGLAEAAAREALEEVGVQVAPPALSILGVSRYDLDGVQGADFFFAADAWEGTPQPLAGTAEVGWFAPASLPPDVLPWLLPVLEAHLQKGVRVSEQVDGMECLRLFDER</sequence>
<dbReference type="EMBL" id="JBHSEI010000015">
    <property type="protein sequence ID" value="MFC4640373.1"/>
    <property type="molecule type" value="Genomic_DNA"/>
</dbReference>
<keyword evidence="6" id="KW-1185">Reference proteome</keyword>
<dbReference type="PROSITE" id="PS51462">
    <property type="entry name" value="NUDIX"/>
    <property type="match status" value="1"/>
</dbReference>
<accession>A0ABV9IEW2</accession>
<dbReference type="SUPFAM" id="SSF55811">
    <property type="entry name" value="Nudix"/>
    <property type="match status" value="1"/>
</dbReference>
<evidence type="ECO:0000256" key="1">
    <source>
        <dbReference type="ARBA" id="ARBA00001946"/>
    </source>
</evidence>
<gene>
    <name evidence="5" type="ORF">ACFO0D_18750</name>
</gene>
<dbReference type="PANTHER" id="PTHR43046">
    <property type="entry name" value="GDP-MANNOSE MANNOSYL HYDROLASE"/>
    <property type="match status" value="1"/>
</dbReference>
<reference evidence="6" key="1">
    <citation type="journal article" date="2019" name="Int. J. Syst. Evol. Microbiol.">
        <title>The Global Catalogue of Microorganisms (GCM) 10K type strain sequencing project: providing services to taxonomists for standard genome sequencing and annotation.</title>
        <authorList>
            <consortium name="The Broad Institute Genomics Platform"/>
            <consortium name="The Broad Institute Genome Sequencing Center for Infectious Disease"/>
            <person name="Wu L."/>
            <person name="Ma J."/>
        </authorList>
    </citation>
    <scope>NUCLEOTIDE SEQUENCE [LARGE SCALE GENOMIC DNA]</scope>
    <source>
        <strain evidence="6">CCUG 55995</strain>
    </source>
</reference>
<protein>
    <submittedName>
        <fullName evidence="5">NUDIX domain-containing protein</fullName>
    </submittedName>
</protein>
<evidence type="ECO:0000313" key="5">
    <source>
        <dbReference type="EMBL" id="MFC4640373.1"/>
    </source>
</evidence>
<dbReference type="PANTHER" id="PTHR43046:SF16">
    <property type="entry name" value="ADP-RIBOSE PYROPHOSPHATASE YJHB-RELATED"/>
    <property type="match status" value="1"/>
</dbReference>
<dbReference type="InterPro" id="IPR000086">
    <property type="entry name" value="NUDIX_hydrolase_dom"/>
</dbReference>
<dbReference type="Pfam" id="PF00293">
    <property type="entry name" value="NUDIX"/>
    <property type="match status" value="1"/>
</dbReference>
<comment type="cofactor">
    <cofactor evidence="1">
        <name>Mg(2+)</name>
        <dbReference type="ChEBI" id="CHEBI:18420"/>
    </cofactor>
</comment>
<organism evidence="5 6">
    <name type="scientific">Deinococcus hohokamensis</name>
    <dbReference type="NCBI Taxonomy" id="309883"/>
    <lineage>
        <taxon>Bacteria</taxon>
        <taxon>Thermotogati</taxon>
        <taxon>Deinococcota</taxon>
        <taxon>Deinococci</taxon>
        <taxon>Deinococcales</taxon>
        <taxon>Deinococcaceae</taxon>
        <taxon>Deinococcus</taxon>
    </lineage>
</organism>
<dbReference type="RefSeq" id="WP_380063347.1">
    <property type="nucleotide sequence ID" value="NZ_JBHSEI010000015.1"/>
</dbReference>